<proteinExistence type="predicted"/>
<accession>D2A117</accession>
<evidence type="ECO:0000313" key="1">
    <source>
        <dbReference type="EMBL" id="EFA02591.1"/>
    </source>
</evidence>
<keyword evidence="2" id="KW-1185">Reference proteome</keyword>
<dbReference type="HOGENOM" id="CLU_2124230_0_0_1"/>
<name>D2A117_TRICA</name>
<dbReference type="EMBL" id="KQ971338">
    <property type="protein sequence ID" value="EFA02591.1"/>
    <property type="molecule type" value="Genomic_DNA"/>
</dbReference>
<reference evidence="1 2" key="1">
    <citation type="journal article" date="2008" name="Nature">
        <title>The genome of the model beetle and pest Tribolium castaneum.</title>
        <authorList>
            <consortium name="Tribolium Genome Sequencing Consortium"/>
            <person name="Richards S."/>
            <person name="Gibbs R.A."/>
            <person name="Weinstock G.M."/>
            <person name="Brown S.J."/>
            <person name="Denell R."/>
            <person name="Beeman R.W."/>
            <person name="Gibbs R."/>
            <person name="Beeman R.W."/>
            <person name="Brown S.J."/>
            <person name="Bucher G."/>
            <person name="Friedrich M."/>
            <person name="Grimmelikhuijzen C.J."/>
            <person name="Klingler M."/>
            <person name="Lorenzen M."/>
            <person name="Richards S."/>
            <person name="Roth S."/>
            <person name="Schroder R."/>
            <person name="Tautz D."/>
            <person name="Zdobnov E.M."/>
            <person name="Muzny D."/>
            <person name="Gibbs R.A."/>
            <person name="Weinstock G.M."/>
            <person name="Attaway T."/>
            <person name="Bell S."/>
            <person name="Buhay C.J."/>
            <person name="Chandrabose M.N."/>
            <person name="Chavez D."/>
            <person name="Clerk-Blankenburg K.P."/>
            <person name="Cree A."/>
            <person name="Dao M."/>
            <person name="Davis C."/>
            <person name="Chacko J."/>
            <person name="Dinh H."/>
            <person name="Dugan-Rocha S."/>
            <person name="Fowler G."/>
            <person name="Garner T.T."/>
            <person name="Garnes J."/>
            <person name="Gnirke A."/>
            <person name="Hawes A."/>
            <person name="Hernandez J."/>
            <person name="Hines S."/>
            <person name="Holder M."/>
            <person name="Hume J."/>
            <person name="Jhangiani S.N."/>
            <person name="Joshi V."/>
            <person name="Khan Z.M."/>
            <person name="Jackson L."/>
            <person name="Kovar C."/>
            <person name="Kowis A."/>
            <person name="Lee S."/>
            <person name="Lewis L.R."/>
            <person name="Margolis J."/>
            <person name="Morgan M."/>
            <person name="Nazareth L.V."/>
            <person name="Nguyen N."/>
            <person name="Okwuonu G."/>
            <person name="Parker D."/>
            <person name="Richards S."/>
            <person name="Ruiz S.J."/>
            <person name="Santibanez J."/>
            <person name="Savard J."/>
            <person name="Scherer S.E."/>
            <person name="Schneider B."/>
            <person name="Sodergren E."/>
            <person name="Tautz D."/>
            <person name="Vattahil S."/>
            <person name="Villasana D."/>
            <person name="White C.S."/>
            <person name="Wright R."/>
            <person name="Park Y."/>
            <person name="Beeman R.W."/>
            <person name="Lord J."/>
            <person name="Oppert B."/>
            <person name="Lorenzen M."/>
            <person name="Brown S."/>
            <person name="Wang L."/>
            <person name="Savard J."/>
            <person name="Tautz D."/>
            <person name="Richards S."/>
            <person name="Weinstock G."/>
            <person name="Gibbs R.A."/>
            <person name="Liu Y."/>
            <person name="Worley K."/>
            <person name="Weinstock G."/>
            <person name="Elsik C.G."/>
            <person name="Reese J.T."/>
            <person name="Elhaik E."/>
            <person name="Landan G."/>
            <person name="Graur D."/>
            <person name="Arensburger P."/>
            <person name="Atkinson P."/>
            <person name="Beeman R.W."/>
            <person name="Beidler J."/>
            <person name="Brown S.J."/>
            <person name="Demuth J.P."/>
            <person name="Drury D.W."/>
            <person name="Du Y.Z."/>
            <person name="Fujiwara H."/>
            <person name="Lorenzen M."/>
            <person name="Maselli V."/>
            <person name="Osanai M."/>
            <person name="Park Y."/>
            <person name="Robertson H.M."/>
            <person name="Tu Z."/>
            <person name="Wang J.J."/>
            <person name="Wang S."/>
            <person name="Richards S."/>
            <person name="Song H."/>
            <person name="Zhang L."/>
            <person name="Sodergren E."/>
            <person name="Werner D."/>
            <person name="Stanke M."/>
            <person name="Morgenstern B."/>
            <person name="Solovyev V."/>
            <person name="Kosarev P."/>
            <person name="Brown G."/>
            <person name="Chen H.C."/>
            <person name="Ermolaeva O."/>
            <person name="Hlavina W."/>
            <person name="Kapustin Y."/>
            <person name="Kiryutin B."/>
            <person name="Kitts P."/>
            <person name="Maglott D."/>
            <person name="Pruitt K."/>
            <person name="Sapojnikov V."/>
            <person name="Souvorov A."/>
            <person name="Mackey A.J."/>
            <person name="Waterhouse R.M."/>
            <person name="Wyder S."/>
            <person name="Zdobnov E.M."/>
            <person name="Zdobnov E.M."/>
            <person name="Wyder S."/>
            <person name="Kriventseva E.V."/>
            <person name="Kadowaki T."/>
            <person name="Bork P."/>
            <person name="Aranda M."/>
            <person name="Bao R."/>
            <person name="Beermann A."/>
            <person name="Berns N."/>
            <person name="Bolognesi R."/>
            <person name="Bonneton F."/>
            <person name="Bopp D."/>
            <person name="Brown S.J."/>
            <person name="Bucher G."/>
            <person name="Butts T."/>
            <person name="Chaumot A."/>
            <person name="Denell R.E."/>
            <person name="Ferrier D.E."/>
            <person name="Friedrich M."/>
            <person name="Gordon C.M."/>
            <person name="Jindra M."/>
            <person name="Klingler M."/>
            <person name="Lan Q."/>
            <person name="Lattorff H.M."/>
            <person name="Laudet V."/>
            <person name="von Levetsow C."/>
            <person name="Liu Z."/>
            <person name="Lutz R."/>
            <person name="Lynch J.A."/>
            <person name="da Fonseca R.N."/>
            <person name="Posnien N."/>
            <person name="Reuter R."/>
            <person name="Roth S."/>
            <person name="Savard J."/>
            <person name="Schinko J.B."/>
            <person name="Schmitt C."/>
            <person name="Schoppmeier M."/>
            <person name="Schroder R."/>
            <person name="Shippy T.D."/>
            <person name="Simonnet F."/>
            <person name="Marques-Souza H."/>
            <person name="Tautz D."/>
            <person name="Tomoyasu Y."/>
            <person name="Trauner J."/>
            <person name="Van der Zee M."/>
            <person name="Vervoort M."/>
            <person name="Wittkopp N."/>
            <person name="Wimmer E.A."/>
            <person name="Yang X."/>
            <person name="Jones A.K."/>
            <person name="Sattelle D.B."/>
            <person name="Ebert P.R."/>
            <person name="Nelson D."/>
            <person name="Scott J.G."/>
            <person name="Beeman R.W."/>
            <person name="Muthukrishnan S."/>
            <person name="Kramer K.J."/>
            <person name="Arakane Y."/>
            <person name="Beeman R.W."/>
            <person name="Zhu Q."/>
            <person name="Hogenkamp D."/>
            <person name="Dixit R."/>
            <person name="Oppert B."/>
            <person name="Jiang H."/>
            <person name="Zou Z."/>
            <person name="Marshall J."/>
            <person name="Elpidina E."/>
            <person name="Vinokurov K."/>
            <person name="Oppert C."/>
            <person name="Zou Z."/>
            <person name="Evans J."/>
            <person name="Lu Z."/>
            <person name="Zhao P."/>
            <person name="Sumathipala N."/>
            <person name="Altincicek B."/>
            <person name="Vilcinskas A."/>
            <person name="Williams M."/>
            <person name="Hultmark D."/>
            <person name="Hetru C."/>
            <person name="Jiang H."/>
            <person name="Grimmelikhuijzen C.J."/>
            <person name="Hauser F."/>
            <person name="Cazzamali G."/>
            <person name="Williamson M."/>
            <person name="Park Y."/>
            <person name="Li B."/>
            <person name="Tanaka Y."/>
            <person name="Predel R."/>
            <person name="Neupert S."/>
            <person name="Schachtner J."/>
            <person name="Verleyen P."/>
            <person name="Raible F."/>
            <person name="Bork P."/>
            <person name="Friedrich M."/>
            <person name="Walden K.K."/>
            <person name="Robertson H.M."/>
            <person name="Angeli S."/>
            <person name="Foret S."/>
            <person name="Bucher G."/>
            <person name="Schuetz S."/>
            <person name="Maleszka R."/>
            <person name="Wimmer E.A."/>
            <person name="Beeman R.W."/>
            <person name="Lorenzen M."/>
            <person name="Tomoyasu Y."/>
            <person name="Miller S.C."/>
            <person name="Grossmann D."/>
            <person name="Bucher G."/>
        </authorList>
    </citation>
    <scope>NUCLEOTIDE SEQUENCE [LARGE SCALE GENOMIC DNA]</scope>
    <source>
        <strain evidence="1 2">Georgia GA2</strain>
    </source>
</reference>
<dbReference type="Proteomes" id="UP000007266">
    <property type="component" value="Linkage group 4"/>
</dbReference>
<reference evidence="1 2" key="2">
    <citation type="journal article" date="2010" name="Nucleic Acids Res.">
        <title>BeetleBase in 2010: revisions to provide comprehensive genomic information for Tribolium castaneum.</title>
        <authorList>
            <person name="Kim H.S."/>
            <person name="Murphy T."/>
            <person name="Xia J."/>
            <person name="Caragea D."/>
            <person name="Park Y."/>
            <person name="Beeman R.W."/>
            <person name="Lorenzen M.D."/>
            <person name="Butcher S."/>
            <person name="Manak J.R."/>
            <person name="Brown S.J."/>
        </authorList>
    </citation>
    <scope>NUCLEOTIDE SEQUENCE [LARGE SCALE GENOMIC DNA]</scope>
    <source>
        <strain evidence="1 2">Georgia GA2</strain>
    </source>
</reference>
<dbReference type="InParanoid" id="D2A117"/>
<organism evidence="1 2">
    <name type="scientific">Tribolium castaneum</name>
    <name type="common">Red flour beetle</name>
    <dbReference type="NCBI Taxonomy" id="7070"/>
    <lineage>
        <taxon>Eukaryota</taxon>
        <taxon>Metazoa</taxon>
        <taxon>Ecdysozoa</taxon>
        <taxon>Arthropoda</taxon>
        <taxon>Hexapoda</taxon>
        <taxon>Insecta</taxon>
        <taxon>Pterygota</taxon>
        <taxon>Neoptera</taxon>
        <taxon>Endopterygota</taxon>
        <taxon>Coleoptera</taxon>
        <taxon>Polyphaga</taxon>
        <taxon>Cucujiformia</taxon>
        <taxon>Tenebrionidae</taxon>
        <taxon>Tenebrionidae incertae sedis</taxon>
        <taxon>Tribolium</taxon>
    </lineage>
</organism>
<protein>
    <submittedName>
        <fullName evidence="1">Uncharacterized protein</fullName>
    </submittedName>
</protein>
<dbReference type="AlphaFoldDB" id="D2A117"/>
<gene>
    <name evidence="1" type="primary">AUGUSTUS-3.0.2_08310</name>
    <name evidence="1" type="ORF">TcasGA2_TC008310</name>
</gene>
<evidence type="ECO:0000313" key="2">
    <source>
        <dbReference type="Proteomes" id="UP000007266"/>
    </source>
</evidence>
<sequence length="114" mass="12628">MDNSPSSPLSCLKIATHTAGIRTSSLRPVEHTLRKIPLGPPTYHKDIGRDQQELNPDQRNIAKRVLGEYADERRVQKPNAGEVEVARRFADPSCCYSFAKQPANRSWEAAGSVA</sequence>